<evidence type="ECO:0000256" key="4">
    <source>
        <dbReference type="ARBA" id="ARBA00023125"/>
    </source>
</evidence>
<dbReference type="InterPro" id="IPR004839">
    <property type="entry name" value="Aminotransferase_I/II_large"/>
</dbReference>
<dbReference type="InterPro" id="IPR051446">
    <property type="entry name" value="HTH_trans_reg/aminotransferase"/>
</dbReference>
<feature type="region of interest" description="Disordered" evidence="6">
    <location>
        <begin position="477"/>
        <end position="501"/>
    </location>
</feature>
<dbReference type="EMBL" id="BLTE01000002">
    <property type="protein sequence ID" value="GFK92951.1"/>
    <property type="molecule type" value="Genomic_DNA"/>
</dbReference>
<proteinExistence type="inferred from homology"/>
<dbReference type="RefSeq" id="WP_173081502.1">
    <property type="nucleotide sequence ID" value="NZ_BLTE01000002.1"/>
</dbReference>
<feature type="domain" description="HTH gntR-type" evidence="7">
    <location>
        <begin position="5"/>
        <end position="73"/>
    </location>
</feature>
<evidence type="ECO:0000313" key="8">
    <source>
        <dbReference type="EMBL" id="GFK92951.1"/>
    </source>
</evidence>
<dbReference type="InterPro" id="IPR015424">
    <property type="entry name" value="PyrdxlP-dep_Trfase"/>
</dbReference>
<dbReference type="Pfam" id="PF00155">
    <property type="entry name" value="Aminotran_1_2"/>
    <property type="match status" value="1"/>
</dbReference>
<gene>
    <name evidence="8" type="primary">norG</name>
    <name evidence="8" type="ORF">NNJEOMEG_00779</name>
</gene>
<dbReference type="GO" id="GO:0003677">
    <property type="term" value="F:DNA binding"/>
    <property type="evidence" value="ECO:0007669"/>
    <property type="project" value="UniProtKB-KW"/>
</dbReference>
<dbReference type="InterPro" id="IPR015421">
    <property type="entry name" value="PyrdxlP-dep_Trfase_major"/>
</dbReference>
<dbReference type="GO" id="GO:0003700">
    <property type="term" value="F:DNA-binding transcription factor activity"/>
    <property type="evidence" value="ECO:0007669"/>
    <property type="project" value="InterPro"/>
</dbReference>
<dbReference type="Gene3D" id="3.90.1150.10">
    <property type="entry name" value="Aspartate Aminotransferase, domain 1"/>
    <property type="match status" value="1"/>
</dbReference>
<dbReference type="GO" id="GO:0030170">
    <property type="term" value="F:pyridoxal phosphate binding"/>
    <property type="evidence" value="ECO:0007669"/>
    <property type="project" value="InterPro"/>
</dbReference>
<evidence type="ECO:0000256" key="1">
    <source>
        <dbReference type="ARBA" id="ARBA00005384"/>
    </source>
</evidence>
<dbReference type="Proteomes" id="UP000494245">
    <property type="component" value="Unassembled WGS sequence"/>
</dbReference>
<comment type="caution">
    <text evidence="8">The sequence shown here is derived from an EMBL/GenBank/DDBJ whole genome shotgun (WGS) entry which is preliminary data.</text>
</comment>
<protein>
    <submittedName>
        <fullName evidence="8">HTH-type transcriptional regulator NorG</fullName>
    </submittedName>
</protein>
<dbReference type="PROSITE" id="PS50949">
    <property type="entry name" value="HTH_GNTR"/>
    <property type="match status" value="1"/>
</dbReference>
<organism evidence="8 9">
    <name type="scientific">Fundidesulfovibrio magnetotacticus</name>
    <dbReference type="NCBI Taxonomy" id="2730080"/>
    <lineage>
        <taxon>Bacteria</taxon>
        <taxon>Pseudomonadati</taxon>
        <taxon>Thermodesulfobacteriota</taxon>
        <taxon>Desulfovibrionia</taxon>
        <taxon>Desulfovibrionales</taxon>
        <taxon>Desulfovibrionaceae</taxon>
        <taxon>Fundidesulfovibrio</taxon>
    </lineage>
</organism>
<dbReference type="SUPFAM" id="SSF53383">
    <property type="entry name" value="PLP-dependent transferases"/>
    <property type="match status" value="1"/>
</dbReference>
<evidence type="ECO:0000256" key="6">
    <source>
        <dbReference type="SAM" id="MobiDB-lite"/>
    </source>
</evidence>
<reference evidence="8 9" key="1">
    <citation type="submission" date="2020-04" db="EMBL/GenBank/DDBJ databases">
        <authorList>
            <consortium name="Desulfovibrio sp. FSS-1 genome sequencing consortium"/>
            <person name="Shimoshige H."/>
            <person name="Kobayashi H."/>
            <person name="Maekawa T."/>
        </authorList>
    </citation>
    <scope>NUCLEOTIDE SEQUENCE [LARGE SCALE GENOMIC DNA]</scope>
    <source>
        <strain evidence="8 9">SIID29052-01</strain>
    </source>
</reference>
<dbReference type="InterPro" id="IPR036388">
    <property type="entry name" value="WH-like_DNA-bd_sf"/>
</dbReference>
<keyword evidence="2" id="KW-0663">Pyridoxal phosphate</keyword>
<dbReference type="PANTHER" id="PTHR46577:SF2">
    <property type="entry name" value="TRANSCRIPTIONAL REGULATORY PROTEIN"/>
    <property type="match status" value="1"/>
</dbReference>
<dbReference type="PANTHER" id="PTHR46577">
    <property type="entry name" value="HTH-TYPE TRANSCRIPTIONAL REGULATORY PROTEIN GABR"/>
    <property type="match status" value="1"/>
</dbReference>
<accession>A0A6V8LQW5</accession>
<dbReference type="InterPro" id="IPR015422">
    <property type="entry name" value="PyrdxlP-dep_Trfase_small"/>
</dbReference>
<reference evidence="8 9" key="2">
    <citation type="submission" date="2020-05" db="EMBL/GenBank/DDBJ databases">
        <title>Draft genome sequence of Desulfovibrio sp. strainFSS-1.</title>
        <authorList>
            <person name="Shimoshige H."/>
            <person name="Kobayashi H."/>
            <person name="Maekawa T."/>
        </authorList>
    </citation>
    <scope>NUCLEOTIDE SEQUENCE [LARGE SCALE GENOMIC DNA]</scope>
    <source>
        <strain evidence="8 9">SIID29052-01</strain>
    </source>
</reference>
<comment type="similarity">
    <text evidence="1">In the C-terminal section; belongs to the class-I pyridoxal-phosphate-dependent aminotransferase family.</text>
</comment>
<dbReference type="CDD" id="cd00609">
    <property type="entry name" value="AAT_like"/>
    <property type="match status" value="1"/>
</dbReference>
<dbReference type="AlphaFoldDB" id="A0A6V8LQW5"/>
<dbReference type="SMART" id="SM00345">
    <property type="entry name" value="HTH_GNTR"/>
    <property type="match status" value="1"/>
</dbReference>
<keyword evidence="4" id="KW-0238">DNA-binding</keyword>
<dbReference type="Gene3D" id="3.40.640.10">
    <property type="entry name" value="Type I PLP-dependent aspartate aminotransferase-like (Major domain)"/>
    <property type="match status" value="1"/>
</dbReference>
<dbReference type="SUPFAM" id="SSF46785">
    <property type="entry name" value="Winged helix' DNA-binding domain"/>
    <property type="match status" value="1"/>
</dbReference>
<evidence type="ECO:0000256" key="2">
    <source>
        <dbReference type="ARBA" id="ARBA00022898"/>
    </source>
</evidence>
<evidence type="ECO:0000256" key="3">
    <source>
        <dbReference type="ARBA" id="ARBA00023015"/>
    </source>
</evidence>
<dbReference type="InterPro" id="IPR000524">
    <property type="entry name" value="Tscrpt_reg_HTH_GntR"/>
</dbReference>
<keyword evidence="9" id="KW-1185">Reference proteome</keyword>
<evidence type="ECO:0000256" key="5">
    <source>
        <dbReference type="ARBA" id="ARBA00023163"/>
    </source>
</evidence>
<sequence>MQPESYRYETVRQSVLEQIESGGLKPGDKAPSLRRLAQRMRVSLSTVLLAYGQLESEGVLEARPKSGYFVRARQKRLPLPRVKSCPDEFPETLNRARLIGKLLENMARRDLVPLGVARTDEALLPLAQLNRMLAQTLRDEGERTGYYGPVPGLESLRVQIASHCLDAGIECGPSGVVVTNGAMEALHVALRSVTRPGDTVAIASPTYYCFLQLLENLGLRVIEVPSRPGEGVRPADLALITERFRVAACVLTPNFNNPDGALTPDPAKAEIVEILARTGTPLIEDDVYGDLHHGPERPRCCKSYDREGLVLHCSSFSKSLSPGYRVGWLMPGRFLDKALEIKATVSVATATPTQMAVAEFLRQGLMHRHLKRLRPALKSMMDNMLGLIERHFPPGTRATRPSGGTVCWVELPGGGDGVEFMRLAMDAGISAAPGALFSSQGCFRRFVRLSAGVRQGPELEAAVKTLGRIAWELSDAGHETPASEPWENDPIAMPEALLKDS</sequence>
<dbReference type="Pfam" id="PF00392">
    <property type="entry name" value="GntR"/>
    <property type="match status" value="1"/>
</dbReference>
<evidence type="ECO:0000313" key="9">
    <source>
        <dbReference type="Proteomes" id="UP000494245"/>
    </source>
</evidence>
<dbReference type="Gene3D" id="1.10.10.10">
    <property type="entry name" value="Winged helix-like DNA-binding domain superfamily/Winged helix DNA-binding domain"/>
    <property type="match status" value="1"/>
</dbReference>
<evidence type="ECO:0000259" key="7">
    <source>
        <dbReference type="PROSITE" id="PS50949"/>
    </source>
</evidence>
<name>A0A6V8LQW5_9BACT</name>
<keyword evidence="5" id="KW-0804">Transcription</keyword>
<dbReference type="InterPro" id="IPR036390">
    <property type="entry name" value="WH_DNA-bd_sf"/>
</dbReference>
<keyword evidence="3" id="KW-0805">Transcription regulation</keyword>
<dbReference type="CDD" id="cd07377">
    <property type="entry name" value="WHTH_GntR"/>
    <property type="match status" value="1"/>
</dbReference>